<comment type="caution">
    <text evidence="1">The sequence shown here is derived from an EMBL/GenBank/DDBJ whole genome shotgun (WGS) entry which is preliminary data.</text>
</comment>
<dbReference type="InterPro" id="IPR043502">
    <property type="entry name" value="DNA/RNA_pol_sf"/>
</dbReference>
<sequence length="546" mass="62779">MLQEYFNITDEVLVGKLNSLFTRTEKKWYFKMRLDHGKHDWPWCKSEIISKWANNYCRFKMENSFESAIFNSEKDKPLTLFLKQKDRLSALHPDMSDSMINMKILRKFGEELEHAIKCRCVEPCSTEDYINSMEDIITRTRIGKTWRPERPVLKCHKCRSNSQLAKSGTKKTKIKVAQVIEEVQCTEEKEESDIDSAVSEDTPVEDYSIENITPFFEVREVQPHLPQDSEDFNSLINIQNAIMCKPKPARSKGYTSGASCITSILKNDTEAKVHLDTGAFGTCVGQYYLQAILPRWKDPLLPIADVQFSSASNNMYPLGILYTNFGFPHLTGSVRMKTEIVVMENCPSQNIILGNVCLNVYGIDINNHKDRYFTIGENKRQKFAFSSMPNQISMISSVKNSYKNEFVDNQLVESQINPSLSPKMRHDLIDVLYKYKNAFASDNKPLGAIKGHEVDITFDIDRPYPPVLRRPAYPASPRAIEALEKHTQELIQLGVLRKEVHNEDVEVTTPVIIALHNDKSRMFSDFRALNTYTAPDRYPIPRFKKP</sequence>
<organism evidence="1 2">
    <name type="scientific">Austropuccinia psidii MF-1</name>
    <dbReference type="NCBI Taxonomy" id="1389203"/>
    <lineage>
        <taxon>Eukaryota</taxon>
        <taxon>Fungi</taxon>
        <taxon>Dikarya</taxon>
        <taxon>Basidiomycota</taxon>
        <taxon>Pucciniomycotina</taxon>
        <taxon>Pucciniomycetes</taxon>
        <taxon>Pucciniales</taxon>
        <taxon>Sphaerophragmiaceae</taxon>
        <taxon>Austropuccinia</taxon>
    </lineage>
</organism>
<keyword evidence="2" id="KW-1185">Reference proteome</keyword>
<protein>
    <submittedName>
        <fullName evidence="1">Uncharacterized protein</fullName>
    </submittedName>
</protein>
<evidence type="ECO:0000313" key="1">
    <source>
        <dbReference type="EMBL" id="MBW0528871.1"/>
    </source>
</evidence>
<dbReference type="AlphaFoldDB" id="A0A9Q3EV44"/>
<gene>
    <name evidence="1" type="ORF">O181_068586</name>
</gene>
<dbReference type="SUPFAM" id="SSF56672">
    <property type="entry name" value="DNA/RNA polymerases"/>
    <property type="match status" value="1"/>
</dbReference>
<reference evidence="1" key="1">
    <citation type="submission" date="2021-03" db="EMBL/GenBank/DDBJ databases">
        <title>Draft genome sequence of rust myrtle Austropuccinia psidii MF-1, a brazilian biotype.</title>
        <authorList>
            <person name="Quecine M.C."/>
            <person name="Pachon D.M.R."/>
            <person name="Bonatelli M.L."/>
            <person name="Correr F.H."/>
            <person name="Franceschini L.M."/>
            <person name="Leite T.F."/>
            <person name="Margarido G.R.A."/>
            <person name="Almeida C.A."/>
            <person name="Ferrarezi J.A."/>
            <person name="Labate C.A."/>
        </authorList>
    </citation>
    <scope>NUCLEOTIDE SEQUENCE</scope>
    <source>
        <strain evidence="1">MF-1</strain>
    </source>
</reference>
<accession>A0A9Q3EV44</accession>
<dbReference type="EMBL" id="AVOT02034691">
    <property type="protein sequence ID" value="MBW0528871.1"/>
    <property type="molecule type" value="Genomic_DNA"/>
</dbReference>
<dbReference type="Proteomes" id="UP000765509">
    <property type="component" value="Unassembled WGS sequence"/>
</dbReference>
<dbReference type="OrthoDB" id="2517660at2759"/>
<name>A0A9Q3EV44_9BASI</name>
<dbReference type="Gene3D" id="3.10.10.10">
    <property type="entry name" value="HIV Type 1 Reverse Transcriptase, subunit A, domain 1"/>
    <property type="match status" value="1"/>
</dbReference>
<proteinExistence type="predicted"/>
<evidence type="ECO:0000313" key="2">
    <source>
        <dbReference type="Proteomes" id="UP000765509"/>
    </source>
</evidence>